<dbReference type="GO" id="GO:0032259">
    <property type="term" value="P:methylation"/>
    <property type="evidence" value="ECO:0007669"/>
    <property type="project" value="UniProtKB-KW"/>
</dbReference>
<dbReference type="InterPro" id="IPR050362">
    <property type="entry name" value="Cation-dep_OMT"/>
</dbReference>
<dbReference type="GO" id="GO:0008171">
    <property type="term" value="F:O-methyltransferase activity"/>
    <property type="evidence" value="ECO:0007669"/>
    <property type="project" value="InterPro"/>
</dbReference>
<dbReference type="Proteomes" id="UP000483362">
    <property type="component" value="Unassembled WGS sequence"/>
</dbReference>
<dbReference type="PROSITE" id="PS51682">
    <property type="entry name" value="SAM_OMT_I"/>
    <property type="match status" value="1"/>
</dbReference>
<sequence>MTEQLEDYILRHIDPEPSHLYKLDRDTHIRLLYPRMCSGHMQGRLLKMLVRMIRPRRVLELGTYSGYSAQCLAEGLLDDGAVVHTIEIEDELEDFLREHFAQCPWGNRIKLHIGDAEQILPAIDETFDLVFIDANKRQYPDYYRLVMPHVRQGGFIVADNTLWDGKVAEHPAKAPDAQTAGIMRFNDMVASDPGVEKVIVPLRDGLTIIYKK</sequence>
<keyword evidence="3" id="KW-0949">S-adenosyl-L-methionine</keyword>
<dbReference type="CDD" id="cd02440">
    <property type="entry name" value="AdoMet_MTases"/>
    <property type="match status" value="1"/>
</dbReference>
<gene>
    <name evidence="4" type="ORF">FYJ29_08070</name>
</gene>
<dbReference type="Pfam" id="PF01596">
    <property type="entry name" value="Methyltransf_3"/>
    <property type="match status" value="1"/>
</dbReference>
<name>A0A6L5XB76_9BACT</name>
<protein>
    <submittedName>
        <fullName evidence="4">O-methyltransferase</fullName>
    </submittedName>
</protein>
<dbReference type="RefSeq" id="WP_154327787.1">
    <property type="nucleotide sequence ID" value="NZ_CP045696.1"/>
</dbReference>
<dbReference type="AlphaFoldDB" id="A0A6L5XB76"/>
<evidence type="ECO:0000313" key="4">
    <source>
        <dbReference type="EMBL" id="MSS17709.1"/>
    </source>
</evidence>
<keyword evidence="5" id="KW-1185">Reference proteome</keyword>
<evidence type="ECO:0000256" key="1">
    <source>
        <dbReference type="ARBA" id="ARBA00022603"/>
    </source>
</evidence>
<evidence type="ECO:0000313" key="5">
    <source>
        <dbReference type="Proteomes" id="UP000483362"/>
    </source>
</evidence>
<keyword evidence="2 4" id="KW-0808">Transferase</keyword>
<dbReference type="GO" id="GO:0008757">
    <property type="term" value="F:S-adenosylmethionine-dependent methyltransferase activity"/>
    <property type="evidence" value="ECO:0007669"/>
    <property type="project" value="TreeGrafter"/>
</dbReference>
<dbReference type="SUPFAM" id="SSF53335">
    <property type="entry name" value="S-adenosyl-L-methionine-dependent methyltransferases"/>
    <property type="match status" value="1"/>
</dbReference>
<proteinExistence type="predicted"/>
<comment type="caution">
    <text evidence="4">The sequence shown here is derived from an EMBL/GenBank/DDBJ whole genome shotgun (WGS) entry which is preliminary data.</text>
</comment>
<dbReference type="InterPro" id="IPR002935">
    <property type="entry name" value="SAM_O-MeTrfase"/>
</dbReference>
<reference evidence="4 5" key="1">
    <citation type="submission" date="2019-08" db="EMBL/GenBank/DDBJ databases">
        <title>In-depth cultivation of the pig gut microbiome towards novel bacterial diversity and tailored functional studies.</title>
        <authorList>
            <person name="Wylensek D."/>
            <person name="Hitch T.C.A."/>
            <person name="Clavel T."/>
        </authorList>
    </citation>
    <scope>NUCLEOTIDE SEQUENCE [LARGE SCALE GENOMIC DNA]</scope>
    <source>
        <strain evidence="4 5">Oil-RF-744-WCA-WT-10</strain>
    </source>
</reference>
<dbReference type="PANTHER" id="PTHR10509">
    <property type="entry name" value="O-METHYLTRANSFERASE-RELATED"/>
    <property type="match status" value="1"/>
</dbReference>
<dbReference type="InterPro" id="IPR029063">
    <property type="entry name" value="SAM-dependent_MTases_sf"/>
</dbReference>
<dbReference type="EMBL" id="VULT01000011">
    <property type="protein sequence ID" value="MSS17709.1"/>
    <property type="molecule type" value="Genomic_DNA"/>
</dbReference>
<dbReference type="Gene3D" id="3.40.50.150">
    <property type="entry name" value="Vaccinia Virus protein VP39"/>
    <property type="match status" value="1"/>
</dbReference>
<accession>A0A6L5XB76</accession>
<keyword evidence="1 4" id="KW-0489">Methyltransferase</keyword>
<dbReference type="PANTHER" id="PTHR10509:SF14">
    <property type="entry name" value="CAFFEOYL-COA O-METHYLTRANSFERASE 3-RELATED"/>
    <property type="match status" value="1"/>
</dbReference>
<evidence type="ECO:0000256" key="3">
    <source>
        <dbReference type="ARBA" id="ARBA00022691"/>
    </source>
</evidence>
<evidence type="ECO:0000256" key="2">
    <source>
        <dbReference type="ARBA" id="ARBA00022679"/>
    </source>
</evidence>
<organism evidence="4 5">
    <name type="scientific">Sodaliphilus pleomorphus</name>
    <dbReference type="NCBI Taxonomy" id="2606626"/>
    <lineage>
        <taxon>Bacteria</taxon>
        <taxon>Pseudomonadati</taxon>
        <taxon>Bacteroidota</taxon>
        <taxon>Bacteroidia</taxon>
        <taxon>Bacteroidales</taxon>
        <taxon>Muribaculaceae</taxon>
        <taxon>Sodaliphilus</taxon>
    </lineage>
</organism>